<gene>
    <name evidence="2" type="primary">269</name>
    <name evidence="1" type="synonym">12</name>
    <name evidence="1" type="ORF">SEA_STARBOW_12</name>
    <name evidence="2" type="ORF">SEA_STARBOW_269</name>
</gene>
<evidence type="ECO:0000313" key="2">
    <source>
        <dbReference type="EMBL" id="AXH66732.1"/>
    </source>
</evidence>
<reference evidence="2 3" key="1">
    <citation type="submission" date="2018-07" db="EMBL/GenBank/DDBJ databases">
        <authorList>
            <person name="Boyd E.M."/>
            <person name="Barkley D.B."/>
            <person name="Naeem H."/>
            <person name="Vanhorne R."/>
            <person name="Nayek S."/>
            <person name="Layton S.R."/>
            <person name="Hughes L.E."/>
            <person name="Garlena R.A."/>
            <person name="Russell D.A."/>
            <person name="Pope W.H."/>
            <person name="Jacobs-Sera D."/>
            <person name="Hatfull G.F."/>
        </authorList>
    </citation>
    <scope>NUCLEOTIDE SEQUENCE [LARGE SCALE GENOMIC DNA]</scope>
</reference>
<evidence type="ECO:0000313" key="1">
    <source>
        <dbReference type="EMBL" id="AXH66523.1"/>
    </source>
</evidence>
<evidence type="ECO:0000313" key="3">
    <source>
        <dbReference type="Proteomes" id="UP000259040"/>
    </source>
</evidence>
<protein>
    <submittedName>
        <fullName evidence="2">Uncharacterized protein</fullName>
    </submittedName>
</protein>
<proteinExistence type="predicted"/>
<dbReference type="EMBL" id="MH576964">
    <property type="protein sequence ID" value="AXH66732.1"/>
    <property type="molecule type" value="Genomic_DNA"/>
</dbReference>
<accession>A0A345M8B1</accession>
<dbReference type="EMBL" id="MH576964">
    <property type="protein sequence ID" value="AXH66523.1"/>
    <property type="molecule type" value="Genomic_DNA"/>
</dbReference>
<sequence>MRTHVTVLYADRDQPVKFRVNLPIEEVKEKLYSKVAVLEEPDGTLYVINFEKVDQLEIRKAY</sequence>
<dbReference type="Proteomes" id="UP000259040">
    <property type="component" value="Segment"/>
</dbReference>
<organism evidence="2 3">
    <name type="scientific">Streptomyces phage Starbow</name>
    <dbReference type="NCBI Taxonomy" id="2283266"/>
    <lineage>
        <taxon>Viruses</taxon>
        <taxon>Duplodnaviria</taxon>
        <taxon>Heunggongvirae</taxon>
        <taxon>Uroviricota</taxon>
        <taxon>Caudoviricetes</taxon>
        <taxon>Stanwilliamsviridae</taxon>
        <taxon>Boydwoodruffvirinae</taxon>
        <taxon>Karimacvirus</taxon>
        <taxon>Karimacvirus karimac</taxon>
        <taxon>Streptomyces virus Karimac</taxon>
    </lineage>
</organism>
<name>A0A345M8B1_9CAUD</name>